<reference evidence="2 3" key="2">
    <citation type="submission" date="2019-09" db="EMBL/GenBank/DDBJ databases">
        <authorList>
            <person name="Jin C."/>
        </authorList>
    </citation>
    <scope>NUCLEOTIDE SEQUENCE [LARGE SCALE GENOMIC DNA]</scope>
    <source>
        <strain evidence="2 3">BN140002</strain>
    </source>
</reference>
<keyword evidence="3" id="KW-1185">Reference proteome</keyword>
<organism evidence="2 3">
    <name type="scientific">Salinarimonas soli</name>
    <dbReference type="NCBI Taxonomy" id="1638099"/>
    <lineage>
        <taxon>Bacteria</taxon>
        <taxon>Pseudomonadati</taxon>
        <taxon>Pseudomonadota</taxon>
        <taxon>Alphaproteobacteria</taxon>
        <taxon>Hyphomicrobiales</taxon>
        <taxon>Salinarimonadaceae</taxon>
        <taxon>Salinarimonas</taxon>
    </lineage>
</organism>
<feature type="compositionally biased region" description="Basic and acidic residues" evidence="1">
    <location>
        <begin position="29"/>
        <end position="41"/>
    </location>
</feature>
<dbReference type="AlphaFoldDB" id="A0A5B2V9P9"/>
<name>A0A5B2V9P9_9HYPH</name>
<comment type="caution">
    <text evidence="2">The sequence shown here is derived from an EMBL/GenBank/DDBJ whole genome shotgun (WGS) entry which is preliminary data.</text>
</comment>
<feature type="region of interest" description="Disordered" evidence="1">
    <location>
        <begin position="1"/>
        <end position="79"/>
    </location>
</feature>
<evidence type="ECO:0000313" key="3">
    <source>
        <dbReference type="Proteomes" id="UP000323142"/>
    </source>
</evidence>
<reference evidence="2 3" key="1">
    <citation type="submission" date="2019-09" db="EMBL/GenBank/DDBJ databases">
        <title>Salinarimonas rosea gen. nov., sp. nov., a new member of the a-2 subgroup of the Proteobacteria.</title>
        <authorList>
            <person name="Liu J."/>
        </authorList>
    </citation>
    <scope>NUCLEOTIDE SEQUENCE [LARGE SCALE GENOMIC DNA]</scope>
    <source>
        <strain evidence="2 3">BN140002</strain>
    </source>
</reference>
<protein>
    <submittedName>
        <fullName evidence="2">RNA-binding protein</fullName>
    </submittedName>
</protein>
<sequence>MSETHKPRHSADVAGNANRGALSDTGAAQEEHVAEPMKPAKDPAAVSLGRKGGVARAATMTPERRAEIARKAAAKRWGK</sequence>
<evidence type="ECO:0000313" key="2">
    <source>
        <dbReference type="EMBL" id="KAA2235566.1"/>
    </source>
</evidence>
<proteinExistence type="predicted"/>
<evidence type="ECO:0000256" key="1">
    <source>
        <dbReference type="SAM" id="MobiDB-lite"/>
    </source>
</evidence>
<dbReference type="OrthoDB" id="7867377at2"/>
<dbReference type="EMBL" id="VUOA01000034">
    <property type="protein sequence ID" value="KAA2235566.1"/>
    <property type="molecule type" value="Genomic_DNA"/>
</dbReference>
<gene>
    <name evidence="2" type="ORF">F0L46_18860</name>
</gene>
<accession>A0A5B2V9P9</accession>
<dbReference type="Proteomes" id="UP000323142">
    <property type="component" value="Unassembled WGS sequence"/>
</dbReference>